<gene>
    <name evidence="2" type="ORF">TVAG_410900</name>
</gene>
<evidence type="ECO:0000313" key="3">
    <source>
        <dbReference type="Proteomes" id="UP000001542"/>
    </source>
</evidence>
<reference evidence="2" key="2">
    <citation type="journal article" date="2007" name="Science">
        <title>Draft genome sequence of the sexually transmitted pathogen Trichomonas vaginalis.</title>
        <authorList>
            <person name="Carlton J.M."/>
            <person name="Hirt R.P."/>
            <person name="Silva J.C."/>
            <person name="Delcher A.L."/>
            <person name="Schatz M."/>
            <person name="Zhao Q."/>
            <person name="Wortman J.R."/>
            <person name="Bidwell S.L."/>
            <person name="Alsmark U.C.M."/>
            <person name="Besteiro S."/>
            <person name="Sicheritz-Ponten T."/>
            <person name="Noel C.J."/>
            <person name="Dacks J.B."/>
            <person name="Foster P.G."/>
            <person name="Simillion C."/>
            <person name="Van de Peer Y."/>
            <person name="Miranda-Saavedra D."/>
            <person name="Barton G.J."/>
            <person name="Westrop G.D."/>
            <person name="Mueller S."/>
            <person name="Dessi D."/>
            <person name="Fiori P.L."/>
            <person name="Ren Q."/>
            <person name="Paulsen I."/>
            <person name="Zhang H."/>
            <person name="Bastida-Corcuera F.D."/>
            <person name="Simoes-Barbosa A."/>
            <person name="Brown M.T."/>
            <person name="Hayes R.D."/>
            <person name="Mukherjee M."/>
            <person name="Okumura C.Y."/>
            <person name="Schneider R."/>
            <person name="Smith A.J."/>
            <person name="Vanacova S."/>
            <person name="Villalvazo M."/>
            <person name="Haas B.J."/>
            <person name="Pertea M."/>
            <person name="Feldblyum T.V."/>
            <person name="Utterback T.R."/>
            <person name="Shu C.L."/>
            <person name="Osoegawa K."/>
            <person name="de Jong P.J."/>
            <person name="Hrdy I."/>
            <person name="Horvathova L."/>
            <person name="Zubacova Z."/>
            <person name="Dolezal P."/>
            <person name="Malik S.B."/>
            <person name="Logsdon J.M. Jr."/>
            <person name="Henze K."/>
            <person name="Gupta A."/>
            <person name="Wang C.C."/>
            <person name="Dunne R.L."/>
            <person name="Upcroft J.A."/>
            <person name="Upcroft P."/>
            <person name="White O."/>
            <person name="Salzberg S.L."/>
            <person name="Tang P."/>
            <person name="Chiu C.-H."/>
            <person name="Lee Y.-S."/>
            <person name="Embley T.M."/>
            <person name="Coombs G.H."/>
            <person name="Mottram J.C."/>
            <person name="Tachezy J."/>
            <person name="Fraser-Liggett C.M."/>
            <person name="Johnson P.J."/>
        </authorList>
    </citation>
    <scope>NUCLEOTIDE SEQUENCE [LARGE SCALE GENOMIC DNA]</scope>
    <source>
        <strain evidence="2">G3</strain>
    </source>
</reference>
<proteinExistence type="predicted"/>
<reference evidence="2" key="1">
    <citation type="submission" date="2006-10" db="EMBL/GenBank/DDBJ databases">
        <authorList>
            <person name="Amadeo P."/>
            <person name="Zhao Q."/>
            <person name="Wortman J."/>
            <person name="Fraser-Liggett C."/>
            <person name="Carlton J."/>
        </authorList>
    </citation>
    <scope>NUCLEOTIDE SEQUENCE</scope>
    <source>
        <strain evidence="2">G3</strain>
    </source>
</reference>
<dbReference type="InParanoid" id="A2DXJ5"/>
<dbReference type="EMBL" id="DS113264">
    <property type="protein sequence ID" value="EAY14824.1"/>
    <property type="molecule type" value="Genomic_DNA"/>
</dbReference>
<dbReference type="OrthoDB" id="10683927at2759"/>
<name>A2DXJ5_TRIV3</name>
<feature type="coiled-coil region" evidence="1">
    <location>
        <begin position="863"/>
        <end position="890"/>
    </location>
</feature>
<dbReference type="VEuPathDB" id="TrichDB:TVAG_410900"/>
<protein>
    <submittedName>
        <fullName evidence="2">Uncharacterized protein</fullName>
    </submittedName>
</protein>
<evidence type="ECO:0000256" key="1">
    <source>
        <dbReference type="SAM" id="Coils"/>
    </source>
</evidence>
<dbReference type="KEGG" id="tva:4772823"/>
<dbReference type="Proteomes" id="UP000001542">
    <property type="component" value="Unassembled WGS sequence"/>
</dbReference>
<dbReference type="RefSeq" id="XP_001327047.1">
    <property type="nucleotide sequence ID" value="XM_001327012.1"/>
</dbReference>
<organism evidence="2 3">
    <name type="scientific">Trichomonas vaginalis (strain ATCC PRA-98 / G3)</name>
    <dbReference type="NCBI Taxonomy" id="412133"/>
    <lineage>
        <taxon>Eukaryota</taxon>
        <taxon>Metamonada</taxon>
        <taxon>Parabasalia</taxon>
        <taxon>Trichomonadida</taxon>
        <taxon>Trichomonadidae</taxon>
        <taxon>Trichomonas</taxon>
    </lineage>
</organism>
<accession>A2DXJ5</accession>
<evidence type="ECO:0000313" key="2">
    <source>
        <dbReference type="EMBL" id="EAY14824.1"/>
    </source>
</evidence>
<sequence length="1425" mass="165096">MKSLNLSLPADILASNSLRQILFGKIPLTYMFFNILSDEKKKEILDLILNSDLPKGFTVSEFITDENLFKWACACIGDSVYRINNNQLFQLYLHDLLLIRTKPTVEFYKQISTINKAADDGQIIKLIQSFFEFLKYYPSYARVFVETVSEYSLMIPFEQIAQAFGVTSFILLGKQGFLDVGITLESRSDYEDLFQNLTISNDILTFFQNFFVSENSFPSTSFLSATPLHSALNTAATTKVHFIEVIRALASSQFRLKNYDSCLEICNMLGELSTWTFLSFIQDENYYPTLKSITTTKNTIADEFIQRVKNDLALLDKVKRINGISINPGHFLENSLPYLLQSSLHGANAVNFDNVFDQKLYMITDIARNIDNDFVCAYFAIFIALEIVTGQYKVEESNKIENFINNIINPETKMKVLIDVFSTIFIKQGNDYICSLDAAECICMLLLNYSDDMNLVNVIQKGHNKLQSELFNSNGGDLKNCFLSTVSRVGQSLISGDFQIAYNIAQSDMKLREIIDAASEIFEFKNKKLKGFQGSNYAMMEVGFSFNDELISLQNCQVTSPLTEINLLKNDRLQKRGLAVLTAVRPIDVNFVNTIEQKCIRMTSVFWETPSVKNEKIGLLSGFFEYLDCFIPPLLQNGSTVFDALKVNRSKMVEKLLVENKLDEAMKVSKMMKFNLETVIFENDQIPFETISKFVDKEETILSAVALKRKNKELITKSKVMMEYIDSINNNSSNTTKDKLNVDEIEKYSQEELEKFLLNEISNQKFEKETFEEISFKLYDFSEIIYKNTKNRNIKQILNVLERCNINDEVYEKLLFLNKFEDPFPVEDLFKKLIREENLKDAEEMLAIFNEIKHLSWMVSELSQKQKIKIENVEEEKVTEKDRFSELKLTRNFVDFCRLVRKQYNNDKDLLAYFSKEIENRVKYLSKEEFIAGFGLIENILTTAADMKIDVYRSTLQTYPSEISFSQNTEFDISWDKLFEKPKFYNENLSVKKIFVVYNLLVKSRTIFESNLKLGDYQGKQFGEELFELCFGDDLFTFLSEIRDLWEIDIEEYKLKVFKEVRDMDLYNECLRFIPKQNKHFNAVEYFIRKPTFSKKYFETDQAASDKVLQQILDNTNPKVSSEYYVMHNDFEKALKHVKNDDLIENFVIPCIEYNKAHTMLESLSKEQNQIVLDFSIKENLLHLTLYVQQILEMNMEAAKTSISLFSMKGFGVQNFAYLDSAQAMLFKELQNKQDESVKKEIDKLIQSITYQRLFCVFCTERKLYGFSGLNVFDGIASQESVAVLLLKSGSADLGSSFIKFYELDPRQIAFKITDALVNETIETIINVFDKISEYDIYQCILCNVLTRMWYTFGEYDLVMKIINVQKNAELKALLLFQFYETNLAADVAIKNNLKDLYGMIGRRAYFEGNTSLSAKLMKLLDSKK</sequence>
<keyword evidence="1" id="KW-0175">Coiled coil</keyword>
<dbReference type="VEuPathDB" id="TrichDB:TVAGG3_0048090"/>
<keyword evidence="3" id="KW-1185">Reference proteome</keyword>